<evidence type="ECO:0000259" key="8">
    <source>
        <dbReference type="Pfam" id="PF17851"/>
    </source>
</evidence>
<name>A0A368VCV9_9BACT</name>
<gene>
    <name evidence="9" type="ORF">DFO77_102183</name>
</gene>
<dbReference type="GO" id="GO:0004553">
    <property type="term" value="F:hydrolase activity, hydrolyzing O-glycosyl compounds"/>
    <property type="evidence" value="ECO:0007669"/>
    <property type="project" value="InterPro"/>
</dbReference>
<evidence type="ECO:0000256" key="1">
    <source>
        <dbReference type="ARBA" id="ARBA00009865"/>
    </source>
</evidence>
<evidence type="ECO:0000256" key="7">
    <source>
        <dbReference type="SAM" id="SignalP"/>
    </source>
</evidence>
<feature type="domain" description="Beta-xylosidase C-terminal Concanavalin A-like" evidence="8">
    <location>
        <begin position="343"/>
        <end position="538"/>
    </location>
</feature>
<feature type="site" description="Important for catalytic activity, responsible for pKa modulation of the active site Glu and correct orientation of both the proton donor and substrate" evidence="5">
    <location>
        <position position="157"/>
    </location>
</feature>
<dbReference type="EMBL" id="QPIZ01000002">
    <property type="protein sequence ID" value="RCW39029.1"/>
    <property type="molecule type" value="Genomic_DNA"/>
</dbReference>
<dbReference type="PANTHER" id="PTHR42812:SF12">
    <property type="entry name" value="BETA-XYLOSIDASE-RELATED"/>
    <property type="match status" value="1"/>
</dbReference>
<comment type="caution">
    <text evidence="9">The sequence shown here is derived from an EMBL/GenBank/DDBJ whole genome shotgun (WGS) entry which is preliminary data.</text>
</comment>
<dbReference type="CDD" id="cd09001">
    <property type="entry name" value="GH43_FsAxh1-like"/>
    <property type="match status" value="1"/>
</dbReference>
<dbReference type="Gene3D" id="2.60.120.200">
    <property type="match status" value="1"/>
</dbReference>
<comment type="similarity">
    <text evidence="1 6">Belongs to the glycosyl hydrolase 43 family.</text>
</comment>
<feature type="chain" id="PRO_5016686353" evidence="7">
    <location>
        <begin position="21"/>
        <end position="541"/>
    </location>
</feature>
<dbReference type="Proteomes" id="UP000252733">
    <property type="component" value="Unassembled WGS sequence"/>
</dbReference>
<accession>A0A368VCV9</accession>
<evidence type="ECO:0000256" key="2">
    <source>
        <dbReference type="ARBA" id="ARBA00022801"/>
    </source>
</evidence>
<evidence type="ECO:0000256" key="3">
    <source>
        <dbReference type="ARBA" id="ARBA00023295"/>
    </source>
</evidence>
<protein>
    <submittedName>
        <fullName evidence="9">Beta-xylosidase</fullName>
    </submittedName>
</protein>
<evidence type="ECO:0000256" key="4">
    <source>
        <dbReference type="PIRSR" id="PIRSR606710-1"/>
    </source>
</evidence>
<evidence type="ECO:0000313" key="9">
    <source>
        <dbReference type="EMBL" id="RCW39029.1"/>
    </source>
</evidence>
<dbReference type="SUPFAM" id="SSF49899">
    <property type="entry name" value="Concanavalin A-like lectins/glucanases"/>
    <property type="match status" value="1"/>
</dbReference>
<dbReference type="PANTHER" id="PTHR42812">
    <property type="entry name" value="BETA-XYLOSIDASE"/>
    <property type="match status" value="1"/>
</dbReference>
<dbReference type="InterPro" id="IPR041542">
    <property type="entry name" value="GH43_C2"/>
</dbReference>
<evidence type="ECO:0000313" key="10">
    <source>
        <dbReference type="Proteomes" id="UP000252733"/>
    </source>
</evidence>
<evidence type="ECO:0000256" key="6">
    <source>
        <dbReference type="RuleBase" id="RU361187"/>
    </source>
</evidence>
<dbReference type="AlphaFoldDB" id="A0A368VCV9"/>
<organism evidence="9 10">
    <name type="scientific">Marinilabilia salmonicolor</name>
    <dbReference type="NCBI Taxonomy" id="989"/>
    <lineage>
        <taxon>Bacteria</taxon>
        <taxon>Pseudomonadati</taxon>
        <taxon>Bacteroidota</taxon>
        <taxon>Bacteroidia</taxon>
        <taxon>Marinilabiliales</taxon>
        <taxon>Marinilabiliaceae</taxon>
        <taxon>Marinilabilia</taxon>
    </lineage>
</organism>
<dbReference type="RefSeq" id="WP_114436291.1">
    <property type="nucleotide sequence ID" value="NZ_QPIZ01000002.1"/>
</dbReference>
<dbReference type="InterPro" id="IPR023296">
    <property type="entry name" value="Glyco_hydro_beta-prop_sf"/>
</dbReference>
<dbReference type="GO" id="GO:0005975">
    <property type="term" value="P:carbohydrate metabolic process"/>
    <property type="evidence" value="ECO:0007669"/>
    <property type="project" value="InterPro"/>
</dbReference>
<dbReference type="Pfam" id="PF04616">
    <property type="entry name" value="Glyco_hydro_43"/>
    <property type="match status" value="1"/>
</dbReference>
<feature type="active site" description="Proton donor" evidence="4">
    <location>
        <position position="215"/>
    </location>
</feature>
<dbReference type="SUPFAM" id="SSF75005">
    <property type="entry name" value="Arabinanase/levansucrase/invertase"/>
    <property type="match status" value="1"/>
</dbReference>
<keyword evidence="10" id="KW-1185">Reference proteome</keyword>
<dbReference type="InterPro" id="IPR006710">
    <property type="entry name" value="Glyco_hydro_43"/>
</dbReference>
<reference evidence="9 10" key="1">
    <citation type="submission" date="2018-07" db="EMBL/GenBank/DDBJ databases">
        <title>Freshwater and sediment microbial communities from various areas in North America, analyzing microbe dynamics in response to fracking.</title>
        <authorList>
            <person name="Lamendella R."/>
        </authorList>
    </citation>
    <scope>NUCLEOTIDE SEQUENCE [LARGE SCALE GENOMIC DNA]</scope>
    <source>
        <strain evidence="9 10">160A</strain>
    </source>
</reference>
<sequence length="541" mass="60793">MNKLLQSLALLMVAFPIVQAQNGPVSEVWVADQGDGTYKNPIIHADYSDPDVCRVGDDYYMTASSFNCVPGLPILYSKDLVNWELIGHALPIQYPEVHFSDPQHGNGVWAPSFRFHDGEFYIYYGDPDFGIYMLKAKDPQGPWSKPHLVKAGKGLIDSSPLWDDDGRAYLTHAFAGSRAGLKSVLIVQEMTPDGKSLIGEPVMVFDGHGDNPTVEGAKFYKHDGYYYIFAPAGGVTQGWQMALRSKSPFGPYEVKRVLEQGSTDINGPHQGGWVETQKGEYWFLHFQDKGAYGRIVHMQPMGWKDGWPLMGEDFDGNGVGEPVLTHKKPDVDTEWRIVTPPDSDEFNGHTTGVQWQWHANPKLKYGFPSGNLGYYRLNCRPRPQGAQNLWAVPNMLLQKFPADEFMATTKLTFNHRFDGEELGFIVMGDSYQYISLMQKEGQLMARVVRCNGARKGGEEEVLFEEEVKNNTIYLRIEVNNEAACSFSFSENGSRFKTVGETFQAVEGRWIGAKIGYFALRDGMINDAGNADIDWFRVEPIE</sequence>
<proteinExistence type="inferred from homology"/>
<dbReference type="Pfam" id="PF17851">
    <property type="entry name" value="GH43_C2"/>
    <property type="match status" value="1"/>
</dbReference>
<feature type="active site" description="Proton acceptor" evidence="4">
    <location>
        <position position="49"/>
    </location>
</feature>
<dbReference type="InterPro" id="IPR051795">
    <property type="entry name" value="Glycosyl_Hydrlase_43"/>
</dbReference>
<keyword evidence="3 6" id="KW-0326">Glycosidase</keyword>
<keyword evidence="2 6" id="KW-0378">Hydrolase</keyword>
<feature type="signal peptide" evidence="7">
    <location>
        <begin position="1"/>
        <end position="20"/>
    </location>
</feature>
<dbReference type="InterPro" id="IPR013320">
    <property type="entry name" value="ConA-like_dom_sf"/>
</dbReference>
<dbReference type="Gene3D" id="2.115.10.20">
    <property type="entry name" value="Glycosyl hydrolase domain, family 43"/>
    <property type="match status" value="1"/>
</dbReference>
<evidence type="ECO:0000256" key="5">
    <source>
        <dbReference type="PIRSR" id="PIRSR606710-2"/>
    </source>
</evidence>
<keyword evidence="7" id="KW-0732">Signal</keyword>